<protein>
    <recommendedName>
        <fullName evidence="4">T9SS sorting signal type C domain-containing protein</fullName>
    </recommendedName>
</protein>
<dbReference type="InterPro" id="IPR013783">
    <property type="entry name" value="Ig-like_fold"/>
</dbReference>
<evidence type="ECO:0000313" key="2">
    <source>
        <dbReference type="EMBL" id="UOX34712.1"/>
    </source>
</evidence>
<dbReference type="Gene3D" id="2.60.40.10">
    <property type="entry name" value="Immunoglobulins"/>
    <property type="match status" value="1"/>
</dbReference>
<evidence type="ECO:0000256" key="1">
    <source>
        <dbReference type="SAM" id="SignalP"/>
    </source>
</evidence>
<keyword evidence="3" id="KW-1185">Reference proteome</keyword>
<accession>A0ABY4HQX8</accession>
<feature type="signal peptide" evidence="1">
    <location>
        <begin position="1"/>
        <end position="18"/>
    </location>
</feature>
<dbReference type="Proteomes" id="UP000830454">
    <property type="component" value="Chromosome"/>
</dbReference>
<dbReference type="EMBL" id="CP090145">
    <property type="protein sequence ID" value="UOX34712.1"/>
    <property type="molecule type" value="Genomic_DNA"/>
</dbReference>
<gene>
    <name evidence="2" type="ORF">LXD69_04210</name>
</gene>
<proteinExistence type="predicted"/>
<dbReference type="RefSeq" id="WP_246917759.1">
    <property type="nucleotide sequence ID" value="NZ_CP090145.1"/>
</dbReference>
<feature type="chain" id="PRO_5045857601" description="T9SS sorting signal type C domain-containing protein" evidence="1">
    <location>
        <begin position="19"/>
        <end position="1325"/>
    </location>
</feature>
<evidence type="ECO:0000313" key="3">
    <source>
        <dbReference type="Proteomes" id="UP000830454"/>
    </source>
</evidence>
<organism evidence="2 3">
    <name type="scientific">Flavobacterium sediminilitoris</name>
    <dbReference type="NCBI Taxonomy" id="2024526"/>
    <lineage>
        <taxon>Bacteria</taxon>
        <taxon>Pseudomonadati</taxon>
        <taxon>Bacteroidota</taxon>
        <taxon>Flavobacteriia</taxon>
        <taxon>Flavobacteriales</taxon>
        <taxon>Flavobacteriaceae</taxon>
        <taxon>Flavobacterium</taxon>
    </lineage>
</organism>
<reference evidence="2" key="1">
    <citation type="submission" date="2021-12" db="EMBL/GenBank/DDBJ databases">
        <authorList>
            <person name="Cha I.-T."/>
            <person name="Lee K.-E."/>
            <person name="Park S.-J."/>
        </authorList>
    </citation>
    <scope>NUCLEOTIDE SEQUENCE</scope>
    <source>
        <strain evidence="2">YSM-43</strain>
    </source>
</reference>
<keyword evidence="1" id="KW-0732">Signal</keyword>
<evidence type="ECO:0008006" key="4">
    <source>
        <dbReference type="Google" id="ProtNLM"/>
    </source>
</evidence>
<reference evidence="2" key="2">
    <citation type="submission" date="2022-04" db="EMBL/GenBank/DDBJ databases">
        <title>Complete Genome Sequence of Flavobacterium sediminilitoris YSM-43, Isolated from a Tidal Sediment.</title>
        <authorList>
            <person name="Lee P.A."/>
        </authorList>
    </citation>
    <scope>NUCLEOTIDE SEQUENCE</scope>
    <source>
        <strain evidence="2">YSM-43</strain>
    </source>
</reference>
<name>A0ABY4HQX8_9FLAO</name>
<sequence length="1325" mass="142436">MKLRLLLITLISGYFACAQSIFENPITGTNPSTSNPYTIGQTFDSNITVSGISRGSGINAASANDRYSANNWNSGSLNTAKYFEFILTPNSGYEINFISFVYIGQASGTGATNFAFRSSLDGYTANIGSPNVSGTISLAAGTFQNIASPITFRFYGWGASSATGTFSINDFVFNGTVVPTCTPPVDPIGTISVISGCGSSNLTYSLPSATAYWQVTANGMDTNFPTTSSYNVSTSGTYYVRTFDGTCWSTNSISSMVTVSNPVNINTQPTDQFATTGLGATFSVVANNASSYQWQVSTDGGGSWVNVGTNSSSYTTPSATLAMNGNQYQVIISGTSPCTSITSDLATLFVTNGTTFRPGELIFTGFDGQINGSGANDEYLIATLVDIVPGTVFSIVNSRYEAGALAGVRTDKWGGGGDDPSEAPYEVVITYNGATSIPAGSVLQIITNNSPIWFGSISVITGTTSTNRTSDFSGSIIGGTPNISTSSPDQMYLIQGSFVSDGTIDLNEANYYLTGKLLHGLTNRAAWVPLANACSGSSSTSSSNPRESRLPSALTCFNVESVDLNAVSGYYENDKEHGIASLNQIINAVADVSNNWTLGTGRYTLNPSSNLTTSAGKTFQIGASNPAGQWVGGIDTNWFNCANWEGLAVPDSNTDVIIDASALNVAQIDYLSTYSDDYNDLAVSKNISILGSKLEILGNSNNELEVFGDLLIDSSGILDMDDSNSATIDGQIYLNGNWTNNRDESAFEEGNGTVHFKGSNTQIINSVLPEGTEIFNHVVIDNDFTTALSNNLISKGNLIVTPSHNLVVSTQDYVQIENDLTVNGALNVLNNGSLIQVNDLGINTGNISYERSALMRKMDYVYWSSPVSNFNVNNISITTPTSLIFNWNPTIANSNSGIGNWINASGNTMSAGLGYIVRGPIAFTNSFQTFTATFNNGIPHNGVINVPVSRGTYTGTDYLGINGMTITKFDDNLNLIGNPYPSSINALDFLNLNANIEGAVRIWTHGTLPSSSIPDPFYGDFGSNYTINDYIVHNGLGTISGPGGFNGLIAGAQSFFVIMNDGAATTENVVFNNSLRSRTYDNSQFFKTSNHEKLLNRSEAENEKHRIWLDLIDADNESVRTLVGYVSGATILKDRMFDAIAIESTTATIYSLINQDRMCIQGRGLPFEDEDRVPLGVKIIKAGTNAIAIHAIDGLFDNQDIFLEDLYLNVTHDLKSSPYSFHSTLGNFNDRFILKYKQNNLSNDNFDIDENEIIVISEEDIQIKSLKDKIDSVVIYDVLGRKVYDNKNVNNEILIIDSLMKNHVTLIIQVKINNNNSQVIKKIIH</sequence>